<reference evidence="1 2" key="1">
    <citation type="submission" date="2017-10" db="EMBL/GenBank/DDBJ databases">
        <title>Bifidobacterium xylocopum sp. nov. and Bifidobacterium aemilianum sp. nov., from the carpenter bee (Xylocopa violacea) digestive tract.</title>
        <authorList>
            <person name="Alberoni D."/>
            <person name="Baffoni L."/>
            <person name="Di Gioia D."/>
            <person name="Gaggia F."/>
            <person name="Biavati B."/>
        </authorList>
    </citation>
    <scope>NUCLEOTIDE SEQUENCE [LARGE SCALE GENOMIC DNA]</scope>
    <source>
        <strain evidence="1 2">XV2</strain>
    </source>
</reference>
<proteinExistence type="predicted"/>
<keyword evidence="2" id="KW-1185">Reference proteome</keyword>
<gene>
    <name evidence="1" type="ORF">CRD59_01980</name>
</gene>
<protein>
    <submittedName>
        <fullName evidence="1">Uncharacterized protein</fullName>
    </submittedName>
</protein>
<evidence type="ECO:0000313" key="2">
    <source>
        <dbReference type="Proteomes" id="UP000252345"/>
    </source>
</evidence>
<dbReference type="AlphaFoldDB" id="A0A366KDP9"/>
<accession>A0A366KDP9</accession>
<organism evidence="1 2">
    <name type="scientific">Bifidobacterium xylocopae</name>
    <dbReference type="NCBI Taxonomy" id="2493119"/>
    <lineage>
        <taxon>Bacteria</taxon>
        <taxon>Bacillati</taxon>
        <taxon>Actinomycetota</taxon>
        <taxon>Actinomycetes</taxon>
        <taxon>Bifidobacteriales</taxon>
        <taxon>Bifidobacteriaceae</taxon>
        <taxon>Bifidobacterium</taxon>
    </lineage>
</organism>
<comment type="caution">
    <text evidence="1">The sequence shown here is derived from an EMBL/GenBank/DDBJ whole genome shotgun (WGS) entry which is preliminary data.</text>
</comment>
<dbReference type="EMBL" id="PDCH01000002">
    <property type="protein sequence ID" value="RBP99824.1"/>
    <property type="molecule type" value="Genomic_DNA"/>
</dbReference>
<name>A0A366KDP9_9BIFI</name>
<dbReference type="Proteomes" id="UP000252345">
    <property type="component" value="Unassembled WGS sequence"/>
</dbReference>
<evidence type="ECO:0000313" key="1">
    <source>
        <dbReference type="EMBL" id="RBP99824.1"/>
    </source>
</evidence>
<sequence length="60" mass="6538">MDHVLDPEVEVIVGSRRIVDILNLFRSHLAGIGNPNMVWHGTARLQVVSVSLTQASTNSS</sequence>